<dbReference type="AlphaFoldDB" id="Q4UI70"/>
<name>Q4UI70_THEAN</name>
<dbReference type="RefSeq" id="XP_953896.1">
    <property type="nucleotide sequence ID" value="XM_948803.1"/>
</dbReference>
<dbReference type="EMBL" id="CR940347">
    <property type="protein sequence ID" value="CAI73219.1"/>
    <property type="molecule type" value="Genomic_DNA"/>
</dbReference>
<accession>Q4UI70</accession>
<gene>
    <name evidence="1" type="ORF">TA06170</name>
</gene>
<reference evidence="1 2" key="1">
    <citation type="journal article" date="2005" name="Science">
        <title>Genome of the host-cell transforming parasite Theileria annulata compared with T. parva.</title>
        <authorList>
            <person name="Pain A."/>
            <person name="Renauld H."/>
            <person name="Berriman M."/>
            <person name="Murphy L."/>
            <person name="Yeats C.A."/>
            <person name="Weir W."/>
            <person name="Kerhornou A."/>
            <person name="Aslett M."/>
            <person name="Bishop R."/>
            <person name="Bouchier C."/>
            <person name="Cochet M."/>
            <person name="Coulson R.M.R."/>
            <person name="Cronin A."/>
            <person name="de Villiers E.P."/>
            <person name="Fraser A."/>
            <person name="Fosker N."/>
            <person name="Gardner M."/>
            <person name="Goble A."/>
            <person name="Griffiths-Jones S."/>
            <person name="Harris D.E."/>
            <person name="Katzer F."/>
            <person name="Larke N."/>
            <person name="Lord A."/>
            <person name="Maser P."/>
            <person name="McKellar S."/>
            <person name="Mooney P."/>
            <person name="Morton F."/>
            <person name="Nene V."/>
            <person name="O'Neil S."/>
            <person name="Price C."/>
            <person name="Quail M.A."/>
            <person name="Rabbinowitsch E."/>
            <person name="Rawlings N.D."/>
            <person name="Rutter S."/>
            <person name="Saunders D."/>
            <person name="Seeger K."/>
            <person name="Shah T."/>
            <person name="Squares R."/>
            <person name="Squares S."/>
            <person name="Tivey A."/>
            <person name="Walker A.R."/>
            <person name="Woodward J."/>
            <person name="Dobbelaere D.A.E."/>
            <person name="Langsley G."/>
            <person name="Rajandream M.A."/>
            <person name="McKeever D."/>
            <person name="Shiels B."/>
            <person name="Tait A."/>
            <person name="Barrell B.G."/>
            <person name="Hall N."/>
        </authorList>
    </citation>
    <scope>NUCLEOTIDE SEQUENCE [LARGE SCALE GENOMIC DNA]</scope>
    <source>
        <strain evidence="2">Ankara</strain>
    </source>
</reference>
<evidence type="ECO:0000313" key="1">
    <source>
        <dbReference type="EMBL" id="CAI73219.1"/>
    </source>
</evidence>
<dbReference type="GeneID" id="3863705"/>
<dbReference type="KEGG" id="tan:TA06170"/>
<keyword evidence="2" id="KW-1185">Reference proteome</keyword>
<dbReference type="OrthoDB" id="10382185at2759"/>
<organism evidence="1 2">
    <name type="scientific">Theileria annulata</name>
    <dbReference type="NCBI Taxonomy" id="5874"/>
    <lineage>
        <taxon>Eukaryota</taxon>
        <taxon>Sar</taxon>
        <taxon>Alveolata</taxon>
        <taxon>Apicomplexa</taxon>
        <taxon>Aconoidasida</taxon>
        <taxon>Piroplasmida</taxon>
        <taxon>Theileriidae</taxon>
        <taxon>Theileria</taxon>
    </lineage>
</organism>
<dbReference type="InParanoid" id="Q4UI70"/>
<proteinExistence type="predicted"/>
<sequence>MANSQRMSLVDLRSLIENHNQIKIGNDLEHSKLSNSIVGNRDLSQITTQDTTTALFINDNDKKDESINPNTRLNDFNYLPLVNFPKFTKDSLNDKKESYGIELPKVSKKDKKKIISKEGDVDKRNVKLKDKCVENQSSDIAESENRELKELDNLELNMRIKGCLGILKTEILTSILKNEFNEEDVNIIEDSNINERKIIIDKILSHLIG</sequence>
<dbReference type="Proteomes" id="UP000001950">
    <property type="component" value="Chromosome 1"/>
</dbReference>
<evidence type="ECO:0000313" key="2">
    <source>
        <dbReference type="Proteomes" id="UP000001950"/>
    </source>
</evidence>
<dbReference type="eggNOG" id="ENOG502QX88">
    <property type="taxonomic scope" value="Eukaryota"/>
</dbReference>
<dbReference type="VEuPathDB" id="PiroplasmaDB:TA06170"/>
<protein>
    <submittedName>
        <fullName evidence="1">Uncharacterized protein</fullName>
    </submittedName>
</protein>